<organism evidence="2 3">
    <name type="scientific">Isoptericola peretonis</name>
    <dbReference type="NCBI Taxonomy" id="2918523"/>
    <lineage>
        <taxon>Bacteria</taxon>
        <taxon>Bacillati</taxon>
        <taxon>Actinomycetota</taxon>
        <taxon>Actinomycetes</taxon>
        <taxon>Micrococcales</taxon>
        <taxon>Promicromonosporaceae</taxon>
        <taxon>Isoptericola</taxon>
    </lineage>
</organism>
<dbReference type="Pfam" id="PF08818">
    <property type="entry name" value="DUF1801"/>
    <property type="match status" value="1"/>
</dbReference>
<name>A0ABT0J4E8_9MICO</name>
<evidence type="ECO:0000259" key="1">
    <source>
        <dbReference type="Pfam" id="PF08818"/>
    </source>
</evidence>
<dbReference type="Gene3D" id="3.90.1150.200">
    <property type="match status" value="1"/>
</dbReference>
<reference evidence="2 3" key="1">
    <citation type="submission" date="2022-02" db="EMBL/GenBank/DDBJ databases">
        <title>The car tank lid bacteriome: a reservoir of bacteria with potential in bioremediation of fuel.</title>
        <authorList>
            <person name="Vidal-Verdu A."/>
            <person name="Gomez-Martinez D."/>
            <person name="Latorre-Perez A."/>
            <person name="Pereto J."/>
            <person name="Porcar M."/>
        </authorList>
    </citation>
    <scope>NUCLEOTIDE SEQUENCE [LARGE SCALE GENOMIC DNA]</scope>
    <source>
        <strain evidence="2 3">4D.3</strain>
    </source>
</reference>
<accession>A0ABT0J4E8</accession>
<comment type="caution">
    <text evidence="2">The sequence shown here is derived from an EMBL/GenBank/DDBJ whole genome shotgun (WGS) entry which is preliminary data.</text>
</comment>
<dbReference type="SUPFAM" id="SSF159888">
    <property type="entry name" value="YdhG-like"/>
    <property type="match status" value="1"/>
</dbReference>
<evidence type="ECO:0000313" key="3">
    <source>
        <dbReference type="Proteomes" id="UP001651050"/>
    </source>
</evidence>
<keyword evidence="3" id="KW-1185">Reference proteome</keyword>
<dbReference type="EMBL" id="JALQCY010000003">
    <property type="protein sequence ID" value="MCK9794376.1"/>
    <property type="molecule type" value="Genomic_DNA"/>
</dbReference>
<protein>
    <submittedName>
        <fullName evidence="2">DUF1801 domain-containing protein</fullName>
    </submittedName>
</protein>
<gene>
    <name evidence="2" type="ORF">M1843_11530</name>
</gene>
<evidence type="ECO:0000313" key="2">
    <source>
        <dbReference type="EMBL" id="MCK9794376.1"/>
    </source>
</evidence>
<dbReference type="InterPro" id="IPR014922">
    <property type="entry name" value="YdhG-like"/>
</dbReference>
<proteinExistence type="predicted"/>
<dbReference type="Proteomes" id="UP001651050">
    <property type="component" value="Unassembled WGS sequence"/>
</dbReference>
<dbReference type="RefSeq" id="WP_416344220.1">
    <property type="nucleotide sequence ID" value="NZ_JALQCY010000003.1"/>
</dbReference>
<feature type="domain" description="YdhG-like" evidence="1">
    <location>
        <begin position="19"/>
        <end position="124"/>
    </location>
</feature>
<sequence>MPERYATVDEFLAAQSPERRADVESLRALVREAEPGLTEIVKWNSPDYTLDGVDRLTVNAAGKGPVRLVLHHGTERAEDKGAAPRFAGDPDGLLTWHSDIRASFALPAAGELAGRRDGLVAVVRAWLAET</sequence>